<dbReference type="NCBIfam" id="NF003346">
    <property type="entry name" value="PRK04366.1"/>
    <property type="match status" value="1"/>
</dbReference>
<dbReference type="Pfam" id="PF02347">
    <property type="entry name" value="GDC-P"/>
    <property type="match status" value="1"/>
</dbReference>
<evidence type="ECO:0000313" key="10">
    <source>
        <dbReference type="Proteomes" id="UP001241848"/>
    </source>
</evidence>
<comment type="similarity">
    <text evidence="6">Belongs to the GcvP family. C-terminal subunit subfamily.</text>
</comment>
<evidence type="ECO:0000256" key="5">
    <source>
        <dbReference type="ARBA" id="ARBA00049026"/>
    </source>
</evidence>
<dbReference type="InterPro" id="IPR049316">
    <property type="entry name" value="GDC-P_C"/>
</dbReference>
<keyword evidence="4 6" id="KW-0560">Oxidoreductase</keyword>
<dbReference type="Pfam" id="PF21478">
    <property type="entry name" value="GcvP2_C"/>
    <property type="match status" value="1"/>
</dbReference>
<feature type="domain" description="Glycine cleavage system P-protein N-terminal" evidence="7">
    <location>
        <begin position="35"/>
        <end position="310"/>
    </location>
</feature>
<name>A0ABT9FKJ3_9BACL</name>
<comment type="subunit">
    <text evidence="6">The glycine cleavage system is composed of four proteins: P, T, L and H. In this organism, the P 'protein' is a heterodimer of two subunits.</text>
</comment>
<comment type="function">
    <text evidence="2 6">The glycine cleavage system catalyzes the degradation of glycine. The P protein binds the alpha-amino group of glycine through its pyridoxal phosphate cofactor; CO(2) is released and the remaining methylamine moiety is then transferred to the lipoamide cofactor of the H protein.</text>
</comment>
<gene>
    <name evidence="6 9" type="primary">gcvPB</name>
    <name evidence="9" type="ORF">OIN60_00410</name>
</gene>
<dbReference type="PANTHER" id="PTHR11773">
    <property type="entry name" value="GLYCINE DEHYDROGENASE, DECARBOXYLATING"/>
    <property type="match status" value="1"/>
</dbReference>
<dbReference type="InterPro" id="IPR020581">
    <property type="entry name" value="GDC_P"/>
</dbReference>
<dbReference type="InterPro" id="IPR023012">
    <property type="entry name" value="GcvPB"/>
</dbReference>
<dbReference type="RefSeq" id="WP_305752891.1">
    <property type="nucleotide sequence ID" value="NZ_JAPCKK010000001.1"/>
</dbReference>
<reference evidence="9 10" key="1">
    <citation type="submission" date="2022-10" db="EMBL/GenBank/DDBJ databases">
        <title>Paenibacillus description and whole genome data of maize root bacterial community.</title>
        <authorList>
            <person name="Marton D."/>
            <person name="Farkas M."/>
            <person name="Cserhati M."/>
        </authorList>
    </citation>
    <scope>NUCLEOTIDE SEQUENCE [LARGE SCALE GENOMIC DNA]</scope>
    <source>
        <strain evidence="9 10">P96</strain>
    </source>
</reference>
<keyword evidence="3 6" id="KW-0663">Pyridoxal phosphate</keyword>
<evidence type="ECO:0000313" key="9">
    <source>
        <dbReference type="EMBL" id="MDP4095253.1"/>
    </source>
</evidence>
<accession>A0ABT9FKJ3</accession>
<protein>
    <recommendedName>
        <fullName evidence="6">Probable glycine dehydrogenase (decarboxylating) subunit 2</fullName>
        <ecNumber evidence="6">1.4.4.2</ecNumber>
    </recommendedName>
    <alternativeName>
        <fullName evidence="6">Glycine cleavage system P-protein subunit 2</fullName>
    </alternativeName>
    <alternativeName>
        <fullName evidence="6">Glycine decarboxylase subunit 2</fullName>
    </alternativeName>
    <alternativeName>
        <fullName evidence="6">Glycine dehydrogenase (aminomethyl-transferring) subunit 2</fullName>
    </alternativeName>
</protein>
<comment type="caution">
    <text evidence="9">The sequence shown here is derived from an EMBL/GenBank/DDBJ whole genome shotgun (WGS) entry which is preliminary data.</text>
</comment>
<evidence type="ECO:0000259" key="8">
    <source>
        <dbReference type="Pfam" id="PF21478"/>
    </source>
</evidence>
<dbReference type="PANTHER" id="PTHR11773:SF1">
    <property type="entry name" value="GLYCINE DEHYDROGENASE (DECARBOXYLATING), MITOCHONDRIAL"/>
    <property type="match status" value="1"/>
</dbReference>
<dbReference type="InterPro" id="IPR049315">
    <property type="entry name" value="GDC-P_N"/>
</dbReference>
<evidence type="ECO:0000256" key="3">
    <source>
        <dbReference type="ARBA" id="ARBA00022898"/>
    </source>
</evidence>
<dbReference type="EC" id="1.4.4.2" evidence="6"/>
<organism evidence="9 10">
    <name type="scientific">Paenibacillus zeirhizosphaerae</name>
    <dbReference type="NCBI Taxonomy" id="2987519"/>
    <lineage>
        <taxon>Bacteria</taxon>
        <taxon>Bacillati</taxon>
        <taxon>Bacillota</taxon>
        <taxon>Bacilli</taxon>
        <taxon>Bacillales</taxon>
        <taxon>Paenibacillaceae</taxon>
        <taxon>Paenibacillus</taxon>
    </lineage>
</organism>
<feature type="modified residue" description="N6-(pyridoxal phosphate)lysine" evidence="6">
    <location>
        <position position="274"/>
    </location>
</feature>
<proteinExistence type="inferred from homology"/>
<feature type="domain" description="Glycine dehydrogenase C-terminal" evidence="8">
    <location>
        <begin position="355"/>
        <end position="455"/>
    </location>
</feature>
<comment type="catalytic activity">
    <reaction evidence="5 6">
        <text>N(6)-[(R)-lipoyl]-L-lysyl-[glycine-cleavage complex H protein] + glycine + H(+) = N(6)-[(R)-S(8)-aminomethyldihydrolipoyl]-L-lysyl-[glycine-cleavage complex H protein] + CO2</text>
        <dbReference type="Rhea" id="RHEA:24304"/>
        <dbReference type="Rhea" id="RHEA-COMP:10494"/>
        <dbReference type="Rhea" id="RHEA-COMP:10495"/>
        <dbReference type="ChEBI" id="CHEBI:15378"/>
        <dbReference type="ChEBI" id="CHEBI:16526"/>
        <dbReference type="ChEBI" id="CHEBI:57305"/>
        <dbReference type="ChEBI" id="CHEBI:83099"/>
        <dbReference type="ChEBI" id="CHEBI:83143"/>
        <dbReference type="EC" id="1.4.4.2"/>
    </reaction>
</comment>
<evidence type="ECO:0000256" key="1">
    <source>
        <dbReference type="ARBA" id="ARBA00001933"/>
    </source>
</evidence>
<dbReference type="HAMAP" id="MF_00713">
    <property type="entry name" value="GcvPB"/>
    <property type="match status" value="1"/>
</dbReference>
<evidence type="ECO:0000256" key="2">
    <source>
        <dbReference type="ARBA" id="ARBA00003788"/>
    </source>
</evidence>
<dbReference type="Gene3D" id="6.20.440.10">
    <property type="match status" value="1"/>
</dbReference>
<evidence type="ECO:0000256" key="4">
    <source>
        <dbReference type="ARBA" id="ARBA00023002"/>
    </source>
</evidence>
<sequence length="488" mass="53487">MTQSEHDMPLIFELSSPGRVAFSLPECDVPRRPAEELIPSELLRSEPAALPEVYEVDVIRHYTELSRRNFGVDNGFYPLGSCTMKYNPKVNEDVARYAGLAKIHPYQPEESIQGALELLYTLQNDLAGLTGMDAVTLQPAAGAHGEWTGLMMIRAYHESRGEHRTKVIVPDSSHGTNPASATVAGFETVTIPSTAKGLVDLDALRAAVGSDTAALMLTNPNTLGLFEEQITEIAEIVHEAGGLLYYDGANSNAIMGITRPGDMGFDVVHLNLHKTMSTPHGGGGPGAGPVGVKQLLVPFLPKPMVVKNEDDTYSWDTEQANSIGRVKAYYGNFGILVRAYAYIRTYGPDGLRAVSENAVLNANYMMHRLAPYYEIPYPGVCKHEFVMSGRGLKQYGVRTLDVAKRLLDFGYHPPTVYFPLNVEECIMIEPTETESKETLDGFIDTMIRIAKEAEENPELVINAPYTTVVTRLDETTAARKPVLNCACS</sequence>
<dbReference type="SUPFAM" id="SSF53383">
    <property type="entry name" value="PLP-dependent transferases"/>
    <property type="match status" value="1"/>
</dbReference>
<dbReference type="InterPro" id="IPR015421">
    <property type="entry name" value="PyrdxlP-dep_Trfase_major"/>
</dbReference>
<dbReference type="Gene3D" id="3.90.1150.10">
    <property type="entry name" value="Aspartate Aminotransferase, domain 1"/>
    <property type="match status" value="1"/>
</dbReference>
<dbReference type="GO" id="GO:0004375">
    <property type="term" value="F:glycine dehydrogenase (decarboxylating) activity"/>
    <property type="evidence" value="ECO:0007669"/>
    <property type="project" value="UniProtKB-EC"/>
</dbReference>
<dbReference type="InterPro" id="IPR015424">
    <property type="entry name" value="PyrdxlP-dep_Trfase"/>
</dbReference>
<dbReference type="EMBL" id="JAPCKK010000001">
    <property type="protein sequence ID" value="MDP4095253.1"/>
    <property type="molecule type" value="Genomic_DNA"/>
</dbReference>
<keyword evidence="10" id="KW-1185">Reference proteome</keyword>
<evidence type="ECO:0000256" key="6">
    <source>
        <dbReference type="HAMAP-Rule" id="MF_00713"/>
    </source>
</evidence>
<comment type="cofactor">
    <cofactor evidence="1 6">
        <name>pyridoxal 5'-phosphate</name>
        <dbReference type="ChEBI" id="CHEBI:597326"/>
    </cofactor>
</comment>
<dbReference type="Proteomes" id="UP001241848">
    <property type="component" value="Unassembled WGS sequence"/>
</dbReference>
<dbReference type="CDD" id="cd00613">
    <property type="entry name" value="GDC-P"/>
    <property type="match status" value="1"/>
</dbReference>
<evidence type="ECO:0000259" key="7">
    <source>
        <dbReference type="Pfam" id="PF02347"/>
    </source>
</evidence>
<dbReference type="Gene3D" id="3.40.640.10">
    <property type="entry name" value="Type I PLP-dependent aspartate aminotransferase-like (Major domain)"/>
    <property type="match status" value="1"/>
</dbReference>
<dbReference type="InterPro" id="IPR015422">
    <property type="entry name" value="PyrdxlP-dep_Trfase_small"/>
</dbReference>